<dbReference type="Proteomes" id="UP001054252">
    <property type="component" value="Unassembled WGS sequence"/>
</dbReference>
<gene>
    <name evidence="2" type="ORF">SLEP1_g49759</name>
</gene>
<organism evidence="2 3">
    <name type="scientific">Rubroshorea leprosula</name>
    <dbReference type="NCBI Taxonomy" id="152421"/>
    <lineage>
        <taxon>Eukaryota</taxon>
        <taxon>Viridiplantae</taxon>
        <taxon>Streptophyta</taxon>
        <taxon>Embryophyta</taxon>
        <taxon>Tracheophyta</taxon>
        <taxon>Spermatophyta</taxon>
        <taxon>Magnoliopsida</taxon>
        <taxon>eudicotyledons</taxon>
        <taxon>Gunneridae</taxon>
        <taxon>Pentapetalae</taxon>
        <taxon>rosids</taxon>
        <taxon>malvids</taxon>
        <taxon>Malvales</taxon>
        <taxon>Dipterocarpaceae</taxon>
        <taxon>Rubroshorea</taxon>
    </lineage>
</organism>
<feature type="compositionally biased region" description="Low complexity" evidence="1">
    <location>
        <begin position="50"/>
        <end position="66"/>
    </location>
</feature>
<name>A0AAV5LXV0_9ROSI</name>
<evidence type="ECO:0000256" key="1">
    <source>
        <dbReference type="SAM" id="MobiDB-lite"/>
    </source>
</evidence>
<dbReference type="AlphaFoldDB" id="A0AAV5LXV0"/>
<sequence length="120" mass="13124">MGCLRAREQGLNERNLDMIMDNRSTKGEGQFYRGLSSPILAFLLPRNGKRSNSGPRRRGGVVSRSSLPNKGEGKVDFGGKRKDRGSGTGDEERGRKGIVGADGMVTFTPDGRFNMDFQPC</sequence>
<reference evidence="2 3" key="1">
    <citation type="journal article" date="2021" name="Commun. Biol.">
        <title>The genome of Shorea leprosula (Dipterocarpaceae) highlights the ecological relevance of drought in aseasonal tropical rainforests.</title>
        <authorList>
            <person name="Ng K.K.S."/>
            <person name="Kobayashi M.J."/>
            <person name="Fawcett J.A."/>
            <person name="Hatakeyama M."/>
            <person name="Paape T."/>
            <person name="Ng C.H."/>
            <person name="Ang C.C."/>
            <person name="Tnah L.H."/>
            <person name="Lee C.T."/>
            <person name="Nishiyama T."/>
            <person name="Sese J."/>
            <person name="O'Brien M.J."/>
            <person name="Copetti D."/>
            <person name="Mohd Noor M.I."/>
            <person name="Ong R.C."/>
            <person name="Putra M."/>
            <person name="Sireger I.Z."/>
            <person name="Indrioko S."/>
            <person name="Kosugi Y."/>
            <person name="Izuno A."/>
            <person name="Isagi Y."/>
            <person name="Lee S.L."/>
            <person name="Shimizu K.K."/>
        </authorList>
    </citation>
    <scope>NUCLEOTIDE SEQUENCE [LARGE SCALE GENOMIC DNA]</scope>
    <source>
        <strain evidence="2">214</strain>
    </source>
</reference>
<feature type="region of interest" description="Disordered" evidence="1">
    <location>
        <begin position="45"/>
        <end position="103"/>
    </location>
</feature>
<proteinExistence type="predicted"/>
<feature type="compositionally biased region" description="Basic and acidic residues" evidence="1">
    <location>
        <begin position="71"/>
        <end position="80"/>
    </location>
</feature>
<dbReference type="EMBL" id="BPVZ01000157">
    <property type="protein sequence ID" value="GKV42349.1"/>
    <property type="molecule type" value="Genomic_DNA"/>
</dbReference>
<evidence type="ECO:0000313" key="3">
    <source>
        <dbReference type="Proteomes" id="UP001054252"/>
    </source>
</evidence>
<comment type="caution">
    <text evidence="2">The sequence shown here is derived from an EMBL/GenBank/DDBJ whole genome shotgun (WGS) entry which is preliminary data.</text>
</comment>
<evidence type="ECO:0000313" key="2">
    <source>
        <dbReference type="EMBL" id="GKV42349.1"/>
    </source>
</evidence>
<keyword evidence="3" id="KW-1185">Reference proteome</keyword>
<protein>
    <submittedName>
        <fullName evidence="2">Uncharacterized protein</fullName>
    </submittedName>
</protein>
<accession>A0AAV5LXV0</accession>